<protein>
    <submittedName>
        <fullName evidence="1">Lipopolysaccharide kinase InaA family protein</fullName>
    </submittedName>
</protein>
<evidence type="ECO:0000313" key="2">
    <source>
        <dbReference type="Proteomes" id="UP001205603"/>
    </source>
</evidence>
<sequence>MKVVINPVYKNELSQFVMRLPKIFDKEGEMVYQARNTLKRFTYDGFDLTVKRYKIPIFINRVAYTFFRSSKACRAYEYALILLSKGIKTPDPVAYIEIKRNGLFYEAYFISMTEPYAHLMREFYFGIEGREEILDAFAAFTVKVHESGVLHLDYSPGNIMFDVFEGEIRFSLLDLNRMKFGKLSKKECLRNFERLTPNEAVMTRIVSRYARLRGWNVEQSVREALAYEKTFDRLQIIKNDRKNKMKKKA</sequence>
<dbReference type="Pfam" id="PF06293">
    <property type="entry name" value="Kdo"/>
    <property type="match status" value="1"/>
</dbReference>
<dbReference type="EMBL" id="JANDHW010000001">
    <property type="protein sequence ID" value="MCP9610651.1"/>
    <property type="molecule type" value="Genomic_DNA"/>
</dbReference>
<keyword evidence="1" id="KW-0808">Transferase</keyword>
<organism evidence="1 2">
    <name type="scientific">Coprobacter tertius</name>
    <dbReference type="NCBI Taxonomy" id="2944915"/>
    <lineage>
        <taxon>Bacteria</taxon>
        <taxon>Pseudomonadati</taxon>
        <taxon>Bacteroidota</taxon>
        <taxon>Bacteroidia</taxon>
        <taxon>Bacteroidales</taxon>
        <taxon>Barnesiellaceae</taxon>
        <taxon>Coprobacter</taxon>
    </lineage>
</organism>
<dbReference type="InterPro" id="IPR011009">
    <property type="entry name" value="Kinase-like_dom_sf"/>
</dbReference>
<dbReference type="RefSeq" id="WP_255025181.1">
    <property type="nucleotide sequence ID" value="NZ_JANDHW010000001.1"/>
</dbReference>
<reference evidence="1 2" key="1">
    <citation type="submission" date="2022-07" db="EMBL/GenBank/DDBJ databases">
        <title>Fecal culturing of patients with breast cancer.</title>
        <authorList>
            <person name="Teng N.M.Y."/>
            <person name="Kiu R."/>
            <person name="Evans R."/>
            <person name="Baker D.J."/>
            <person name="Zenner C."/>
            <person name="Robinson S.D."/>
            <person name="Hall L.J."/>
        </authorList>
    </citation>
    <scope>NUCLEOTIDE SEQUENCE [LARGE SCALE GENOMIC DNA]</scope>
    <source>
        <strain evidence="1 2">LH1063</strain>
    </source>
</reference>
<dbReference type="Proteomes" id="UP001205603">
    <property type="component" value="Unassembled WGS sequence"/>
</dbReference>
<dbReference type="SUPFAM" id="SSF56112">
    <property type="entry name" value="Protein kinase-like (PK-like)"/>
    <property type="match status" value="1"/>
</dbReference>
<keyword evidence="1" id="KW-0418">Kinase</keyword>
<keyword evidence="2" id="KW-1185">Reference proteome</keyword>
<evidence type="ECO:0000313" key="1">
    <source>
        <dbReference type="EMBL" id="MCP9610651.1"/>
    </source>
</evidence>
<gene>
    <name evidence="1" type="ORF">NMU02_00890</name>
</gene>
<accession>A0ABT1ME49</accession>
<comment type="caution">
    <text evidence="1">The sequence shown here is derived from an EMBL/GenBank/DDBJ whole genome shotgun (WGS) entry which is preliminary data.</text>
</comment>
<proteinExistence type="predicted"/>
<dbReference type="GO" id="GO:0016301">
    <property type="term" value="F:kinase activity"/>
    <property type="evidence" value="ECO:0007669"/>
    <property type="project" value="UniProtKB-KW"/>
</dbReference>
<name>A0ABT1ME49_9BACT</name>